<gene>
    <name evidence="1" type="ORF">SAMN05444340_10858</name>
</gene>
<proteinExistence type="predicted"/>
<dbReference type="Proteomes" id="UP000199286">
    <property type="component" value="Unassembled WGS sequence"/>
</dbReference>
<evidence type="ECO:0000313" key="1">
    <source>
        <dbReference type="EMBL" id="SDY44870.1"/>
    </source>
</evidence>
<evidence type="ECO:0000313" key="2">
    <source>
        <dbReference type="Proteomes" id="UP000199286"/>
    </source>
</evidence>
<reference evidence="1 2" key="1">
    <citation type="submission" date="2016-10" db="EMBL/GenBank/DDBJ databases">
        <authorList>
            <person name="de Groot N.N."/>
        </authorList>
    </citation>
    <scope>NUCLEOTIDE SEQUENCE [LARGE SCALE GENOMIC DNA]</scope>
    <source>
        <strain evidence="1 2">DSM 26880</strain>
    </source>
</reference>
<dbReference type="SUPFAM" id="SSF69754">
    <property type="entry name" value="Ribosome binding protein Y (YfiA homologue)"/>
    <property type="match status" value="1"/>
</dbReference>
<dbReference type="AlphaFoldDB" id="A0A1H3JY28"/>
<dbReference type="RefSeq" id="WP_089883382.1">
    <property type="nucleotide sequence ID" value="NZ_FNPF01000008.1"/>
</dbReference>
<evidence type="ECO:0008006" key="3">
    <source>
        <dbReference type="Google" id="ProtNLM"/>
    </source>
</evidence>
<sequence>MQFQFNTDNHIQGDDNLADKAESTVTGALGHLTDRLTRVEVHLADLNGAKGGSDDIRCTIEARPEGMQPHTVTHKDADIDASLRGAGKKLRTLLESEFGKLDKRR</sequence>
<dbReference type="InterPro" id="IPR036567">
    <property type="entry name" value="RHF-like"/>
</dbReference>
<organism evidence="1 2">
    <name type="scientific">Citreimonas salinaria</name>
    <dbReference type="NCBI Taxonomy" id="321339"/>
    <lineage>
        <taxon>Bacteria</taxon>
        <taxon>Pseudomonadati</taxon>
        <taxon>Pseudomonadota</taxon>
        <taxon>Alphaproteobacteria</taxon>
        <taxon>Rhodobacterales</taxon>
        <taxon>Roseobacteraceae</taxon>
        <taxon>Citreimonas</taxon>
    </lineage>
</organism>
<dbReference type="OrthoDB" id="121633at2"/>
<name>A0A1H3JY28_9RHOB</name>
<dbReference type="STRING" id="321339.SAMN05444340_10858"/>
<keyword evidence="2" id="KW-1185">Reference proteome</keyword>
<dbReference type="Gene3D" id="3.30.160.100">
    <property type="entry name" value="Ribosome hibernation promotion factor-like"/>
    <property type="match status" value="1"/>
</dbReference>
<protein>
    <recommendedName>
        <fullName evidence="3">Sigma 54 modulation protein / S30EA ribosomal protein</fullName>
    </recommendedName>
</protein>
<accession>A0A1H3JY28</accession>
<dbReference type="EMBL" id="FNPF01000008">
    <property type="protein sequence ID" value="SDY44870.1"/>
    <property type="molecule type" value="Genomic_DNA"/>
</dbReference>